<evidence type="ECO:0000259" key="6">
    <source>
        <dbReference type="Pfam" id="PF19737"/>
    </source>
</evidence>
<gene>
    <name evidence="7" type="ORF">KUTeg_015869</name>
</gene>
<keyword evidence="3 5" id="KW-1133">Transmembrane helix</keyword>
<proteinExistence type="predicted"/>
<comment type="subcellular location">
    <subcellularLocation>
        <location evidence="1">Membrane</location>
        <topology evidence="1">Single-pass membrane protein</topology>
    </subcellularLocation>
</comment>
<evidence type="ECO:0000313" key="8">
    <source>
        <dbReference type="Proteomes" id="UP001217089"/>
    </source>
</evidence>
<evidence type="ECO:0000256" key="4">
    <source>
        <dbReference type="ARBA" id="ARBA00023136"/>
    </source>
</evidence>
<dbReference type="PANTHER" id="PTHR15407">
    <property type="entry name" value="FUKUTIN-RELATED"/>
    <property type="match status" value="1"/>
</dbReference>
<dbReference type="InterPro" id="IPR009644">
    <property type="entry name" value="FKTN/MNN4/W02B3.4-1"/>
</dbReference>
<name>A0ABQ9EKF8_TEGGR</name>
<dbReference type="InterPro" id="IPR045587">
    <property type="entry name" value="FKTN_N"/>
</dbReference>
<feature type="domain" description="Ribitol-5-phosphate transferase FKTN N-terminal" evidence="6">
    <location>
        <begin position="43"/>
        <end position="253"/>
    </location>
</feature>
<keyword evidence="8" id="KW-1185">Reference proteome</keyword>
<protein>
    <recommendedName>
        <fullName evidence="6">Ribitol-5-phosphate transferase FKTN N-terminal domain-containing protein</fullName>
    </recommendedName>
</protein>
<evidence type="ECO:0000256" key="3">
    <source>
        <dbReference type="ARBA" id="ARBA00022989"/>
    </source>
</evidence>
<comment type="caution">
    <text evidence="7">The sequence shown here is derived from an EMBL/GenBank/DDBJ whole genome shotgun (WGS) entry which is preliminary data.</text>
</comment>
<feature type="transmembrane region" description="Helical" evidence="5">
    <location>
        <begin position="12"/>
        <end position="31"/>
    </location>
</feature>
<evidence type="ECO:0000313" key="7">
    <source>
        <dbReference type="EMBL" id="KAJ8305324.1"/>
    </source>
</evidence>
<evidence type="ECO:0000256" key="1">
    <source>
        <dbReference type="ARBA" id="ARBA00004167"/>
    </source>
</evidence>
<dbReference type="EMBL" id="JARBDR010000813">
    <property type="protein sequence ID" value="KAJ8305324.1"/>
    <property type="molecule type" value="Genomic_DNA"/>
</dbReference>
<dbReference type="Pfam" id="PF19737">
    <property type="entry name" value="FKTN_N"/>
    <property type="match status" value="1"/>
</dbReference>
<organism evidence="7 8">
    <name type="scientific">Tegillarca granosa</name>
    <name type="common">Malaysian cockle</name>
    <name type="synonym">Anadara granosa</name>
    <dbReference type="NCBI Taxonomy" id="220873"/>
    <lineage>
        <taxon>Eukaryota</taxon>
        <taxon>Metazoa</taxon>
        <taxon>Spiralia</taxon>
        <taxon>Lophotrochozoa</taxon>
        <taxon>Mollusca</taxon>
        <taxon>Bivalvia</taxon>
        <taxon>Autobranchia</taxon>
        <taxon>Pteriomorphia</taxon>
        <taxon>Arcoida</taxon>
        <taxon>Arcoidea</taxon>
        <taxon>Arcidae</taxon>
        <taxon>Tegillarca</taxon>
    </lineage>
</organism>
<sequence length="438" mass="51131">MRKMRRWKYLKRLGVVSLIFMFIQILIWTIFSSEHENEYKSYSAKEVIRSMYQIWGNGSSPLFVIDTDILQELSLHKSSKQQQTCSVLCQTKQRSITMGVIGTSWIKTKFPLHIFRQQGFLAVDGIENWPDVPDGQPVPQVSTHIFLQHPKYQEPSIHLVVFYDRADGLWFSQIHMPVTDIKFGSTAGIFNRFKLQTVHVDGTSFKVPEKIHEFLDEIPDSTFIECDKERAKEFFYKYKKDTSEQALKFKRKSRQLISLGKQVLDSIGVRFWLSSGTLLGWYRQCDIIPYAQDVDFGVWIKDHKSDIVPAFEKAGLSVKNVYGKVSDSFELSFQSGDVKLDIFFFYEESDHMWNGGTDAATAIKYKYIFIPKIQIMLDNFLDLQVRVPCPTKPYIEANYGKKWFEQVKTWSWKESPANVKQNGVWPKEELDTMIQIYE</sequence>
<evidence type="ECO:0000256" key="5">
    <source>
        <dbReference type="SAM" id="Phobius"/>
    </source>
</evidence>
<keyword evidence="4 5" id="KW-0472">Membrane</keyword>
<dbReference type="Proteomes" id="UP001217089">
    <property type="component" value="Unassembled WGS sequence"/>
</dbReference>
<accession>A0ABQ9EKF8</accession>
<reference evidence="7 8" key="1">
    <citation type="submission" date="2022-12" db="EMBL/GenBank/DDBJ databases">
        <title>Chromosome-level genome of Tegillarca granosa.</title>
        <authorList>
            <person name="Kim J."/>
        </authorList>
    </citation>
    <scope>NUCLEOTIDE SEQUENCE [LARGE SCALE GENOMIC DNA]</scope>
    <source>
        <strain evidence="7">Teg-2019</strain>
        <tissue evidence="7">Adductor muscle</tissue>
    </source>
</reference>
<dbReference type="PANTHER" id="PTHR15407:SF28">
    <property type="entry name" value="RIBITOL-5-PHOSPHATE TRANSFERASE FKTN"/>
    <property type="match status" value="1"/>
</dbReference>
<evidence type="ECO:0000256" key="2">
    <source>
        <dbReference type="ARBA" id="ARBA00022692"/>
    </source>
</evidence>
<keyword evidence="2 5" id="KW-0812">Transmembrane</keyword>